<sequence>MEIYESEEYEEWIDSLRDISAVARIDSHFARWRLHGKVFGHVKPVGRGVSEVKFNFGPGYRVYFAQKQDKILLLLYGGDKSQQSKDIERAQFILSEYIQRKEW</sequence>
<dbReference type="PANTHER" id="PTHR41791:SF1">
    <property type="entry name" value="SSL7039 PROTEIN"/>
    <property type="match status" value="1"/>
</dbReference>
<accession>A0A1Y2SZI3</accession>
<evidence type="ECO:0000313" key="2">
    <source>
        <dbReference type="EMBL" id="OTA29861.1"/>
    </source>
</evidence>
<proteinExistence type="predicted"/>
<dbReference type="PROSITE" id="PS50003">
    <property type="entry name" value="PH_DOMAIN"/>
    <property type="match status" value="1"/>
</dbReference>
<comment type="caution">
    <text evidence="2">The sequence shown here is derived from an EMBL/GenBank/DDBJ whole genome shotgun (WGS) entry which is preliminary data.</text>
</comment>
<gene>
    <name evidence="2" type="ORF">B9T39_01920</name>
</gene>
<dbReference type="Proteomes" id="UP000243540">
    <property type="component" value="Unassembled WGS sequence"/>
</dbReference>
<dbReference type="PANTHER" id="PTHR41791">
    <property type="entry name" value="SSL7039 PROTEIN"/>
    <property type="match status" value="1"/>
</dbReference>
<dbReference type="OrthoDB" id="9800258at2"/>
<dbReference type="AlphaFoldDB" id="A0A1Y2SZI3"/>
<dbReference type="PIRSF" id="PIRSF028744">
    <property type="entry name" value="Addict_mod_HI1419"/>
    <property type="match status" value="1"/>
</dbReference>
<reference evidence="2 3" key="1">
    <citation type="submission" date="2017-04" db="EMBL/GenBank/DDBJ databases">
        <title>Draft genome sequences of Alloscardovia macacae UMA81211 and UMA81212 isolated from the feces of a rhesus macaque (Macaca mulatta).</title>
        <authorList>
            <person name="Albert K."/>
            <person name="Sela D.A."/>
        </authorList>
    </citation>
    <scope>NUCLEOTIDE SEQUENCE [LARGE SCALE GENOMIC DNA]</scope>
    <source>
        <strain evidence="2 3">UMA81212</strain>
    </source>
</reference>
<organism evidence="2 3">
    <name type="scientific">Alloscardovia macacae</name>
    <dbReference type="NCBI Taxonomy" id="1160091"/>
    <lineage>
        <taxon>Bacteria</taxon>
        <taxon>Bacillati</taxon>
        <taxon>Actinomycetota</taxon>
        <taxon>Actinomycetes</taxon>
        <taxon>Bifidobacteriales</taxon>
        <taxon>Bifidobacteriaceae</taxon>
        <taxon>Alloscardovia</taxon>
    </lineage>
</organism>
<dbReference type="EMBL" id="NEKC01000003">
    <property type="protein sequence ID" value="OTA29861.1"/>
    <property type="molecule type" value="Genomic_DNA"/>
</dbReference>
<protein>
    <submittedName>
        <fullName evidence="2">Addiction module killer protein</fullName>
    </submittedName>
</protein>
<evidence type="ECO:0000313" key="3">
    <source>
        <dbReference type="Proteomes" id="UP000243540"/>
    </source>
</evidence>
<dbReference type="RefSeq" id="WP_086106147.1">
    <property type="nucleotide sequence ID" value="NZ_NEKB01000009.1"/>
</dbReference>
<evidence type="ECO:0000259" key="1">
    <source>
        <dbReference type="PROSITE" id="PS50003"/>
    </source>
</evidence>
<feature type="domain" description="PH" evidence="1">
    <location>
        <begin position="1"/>
        <end position="21"/>
    </location>
</feature>
<name>A0A1Y2SZI3_9BIFI</name>
<dbReference type="InterPro" id="IPR014056">
    <property type="entry name" value="TypeIITA-like_toxin_pred"/>
</dbReference>
<dbReference type="NCBIfam" id="TIGR02683">
    <property type="entry name" value="upstrm_HI1419"/>
    <property type="match status" value="1"/>
</dbReference>
<dbReference type="InterPro" id="IPR001849">
    <property type="entry name" value="PH_domain"/>
</dbReference>